<organism evidence="1 2">
    <name type="scientific">Nephila pilipes</name>
    <name type="common">Giant wood spider</name>
    <name type="synonym">Nephila maculata</name>
    <dbReference type="NCBI Taxonomy" id="299642"/>
    <lineage>
        <taxon>Eukaryota</taxon>
        <taxon>Metazoa</taxon>
        <taxon>Ecdysozoa</taxon>
        <taxon>Arthropoda</taxon>
        <taxon>Chelicerata</taxon>
        <taxon>Arachnida</taxon>
        <taxon>Araneae</taxon>
        <taxon>Araneomorphae</taxon>
        <taxon>Entelegynae</taxon>
        <taxon>Araneoidea</taxon>
        <taxon>Nephilidae</taxon>
        <taxon>Nephila</taxon>
    </lineage>
</organism>
<gene>
    <name evidence="1" type="ORF">NPIL_68291</name>
</gene>
<dbReference type="Proteomes" id="UP000887013">
    <property type="component" value="Unassembled WGS sequence"/>
</dbReference>
<dbReference type="EMBL" id="BMAW01081091">
    <property type="protein sequence ID" value="GFU22880.1"/>
    <property type="molecule type" value="Genomic_DNA"/>
</dbReference>
<comment type="caution">
    <text evidence="1">The sequence shown here is derived from an EMBL/GenBank/DDBJ whole genome shotgun (WGS) entry which is preliminary data.</text>
</comment>
<evidence type="ECO:0000313" key="2">
    <source>
        <dbReference type="Proteomes" id="UP000887013"/>
    </source>
</evidence>
<dbReference type="AlphaFoldDB" id="A0A8X6UK54"/>
<keyword evidence="2" id="KW-1185">Reference proteome</keyword>
<proteinExistence type="predicted"/>
<reference evidence="1" key="1">
    <citation type="submission" date="2020-08" db="EMBL/GenBank/DDBJ databases">
        <title>Multicomponent nature underlies the extraordinary mechanical properties of spider dragline silk.</title>
        <authorList>
            <person name="Kono N."/>
            <person name="Nakamura H."/>
            <person name="Mori M."/>
            <person name="Yoshida Y."/>
            <person name="Ohtoshi R."/>
            <person name="Malay A.D."/>
            <person name="Moran D.A.P."/>
            <person name="Tomita M."/>
            <person name="Numata K."/>
            <person name="Arakawa K."/>
        </authorList>
    </citation>
    <scope>NUCLEOTIDE SEQUENCE</scope>
</reference>
<evidence type="ECO:0000313" key="1">
    <source>
        <dbReference type="EMBL" id="GFU22880.1"/>
    </source>
</evidence>
<accession>A0A8X6UK54</accession>
<sequence>MSGITIRQFSSVQIQLLVLQEVRSTTELNRSAHSEPDRRIGSLVGYFLHKPPHLRNGGGASASAHINSHEDGWFWRDIRNGILM</sequence>
<name>A0A8X6UK54_NEPPI</name>
<protein>
    <submittedName>
        <fullName evidence="1">Uncharacterized protein</fullName>
    </submittedName>
</protein>